<dbReference type="InterPro" id="IPR036513">
    <property type="entry name" value="STAS_dom_sf"/>
</dbReference>
<feature type="transmembrane region" description="Helical" evidence="5">
    <location>
        <begin position="201"/>
        <end position="219"/>
    </location>
</feature>
<keyword evidence="3 5" id="KW-1133">Transmembrane helix</keyword>
<dbReference type="Gene3D" id="3.30.750.24">
    <property type="entry name" value="STAS domain"/>
    <property type="match status" value="1"/>
</dbReference>
<dbReference type="InterPro" id="IPR011547">
    <property type="entry name" value="SLC26A/SulP_dom"/>
</dbReference>
<evidence type="ECO:0000256" key="2">
    <source>
        <dbReference type="ARBA" id="ARBA00022692"/>
    </source>
</evidence>
<protein>
    <submittedName>
        <fullName evidence="7">SulP family inorganic anion transporter</fullName>
    </submittedName>
</protein>
<accession>A0AAW9PWP5</accession>
<comment type="subcellular location">
    <subcellularLocation>
        <location evidence="1">Membrane</location>
        <topology evidence="1">Multi-pass membrane protein</topology>
    </subcellularLocation>
</comment>
<dbReference type="NCBIfam" id="TIGR00815">
    <property type="entry name" value="sulP"/>
    <property type="match status" value="1"/>
</dbReference>
<dbReference type="SUPFAM" id="SSF52091">
    <property type="entry name" value="SpoIIaa-like"/>
    <property type="match status" value="1"/>
</dbReference>
<dbReference type="PROSITE" id="PS50801">
    <property type="entry name" value="STAS"/>
    <property type="match status" value="1"/>
</dbReference>
<keyword evidence="8" id="KW-1185">Reference proteome</keyword>
<feature type="transmembrane region" description="Helical" evidence="5">
    <location>
        <begin position="406"/>
        <end position="438"/>
    </location>
</feature>
<dbReference type="RefSeq" id="WP_330485870.1">
    <property type="nucleotide sequence ID" value="NZ_JAZBJZ010000133.1"/>
</dbReference>
<evidence type="ECO:0000313" key="7">
    <source>
        <dbReference type="EMBL" id="MEE3719435.1"/>
    </source>
</evidence>
<evidence type="ECO:0000256" key="5">
    <source>
        <dbReference type="SAM" id="Phobius"/>
    </source>
</evidence>
<evidence type="ECO:0000256" key="3">
    <source>
        <dbReference type="ARBA" id="ARBA00022989"/>
    </source>
</evidence>
<feature type="transmembrane region" description="Helical" evidence="5">
    <location>
        <begin position="377"/>
        <end position="400"/>
    </location>
</feature>
<feature type="transmembrane region" description="Helical" evidence="5">
    <location>
        <begin position="123"/>
        <end position="146"/>
    </location>
</feature>
<dbReference type="PANTHER" id="PTHR11814">
    <property type="entry name" value="SULFATE TRANSPORTER"/>
    <property type="match status" value="1"/>
</dbReference>
<evidence type="ECO:0000313" key="8">
    <source>
        <dbReference type="Proteomes" id="UP001333818"/>
    </source>
</evidence>
<dbReference type="InterPro" id="IPR001902">
    <property type="entry name" value="SLC26A/SulP_fam"/>
</dbReference>
<dbReference type="InterPro" id="IPR002645">
    <property type="entry name" value="STAS_dom"/>
</dbReference>
<name>A0AAW9PWP5_9CYAN</name>
<feature type="transmembrane region" description="Helical" evidence="5">
    <location>
        <begin position="274"/>
        <end position="292"/>
    </location>
</feature>
<keyword evidence="2 5" id="KW-0812">Transmembrane</keyword>
<gene>
    <name evidence="7" type="ORF">V2H45_22075</name>
</gene>
<keyword evidence="4 5" id="KW-0472">Membrane</keyword>
<dbReference type="Pfam" id="PF00916">
    <property type="entry name" value="Sulfate_transp"/>
    <property type="match status" value="1"/>
</dbReference>
<feature type="domain" description="STAS" evidence="6">
    <location>
        <begin position="462"/>
        <end position="577"/>
    </location>
</feature>
<evidence type="ECO:0000256" key="4">
    <source>
        <dbReference type="ARBA" id="ARBA00023136"/>
    </source>
</evidence>
<dbReference type="Pfam" id="PF01740">
    <property type="entry name" value="STAS"/>
    <property type="match status" value="1"/>
</dbReference>
<evidence type="ECO:0000256" key="1">
    <source>
        <dbReference type="ARBA" id="ARBA00004141"/>
    </source>
</evidence>
<proteinExistence type="predicted"/>
<feature type="transmembrane region" description="Helical" evidence="5">
    <location>
        <begin position="226"/>
        <end position="246"/>
    </location>
</feature>
<dbReference type="AlphaFoldDB" id="A0AAW9PWP5"/>
<dbReference type="GO" id="GO:0016020">
    <property type="term" value="C:membrane"/>
    <property type="evidence" value="ECO:0007669"/>
    <property type="project" value="UniProtKB-SubCell"/>
</dbReference>
<dbReference type="GO" id="GO:0055085">
    <property type="term" value="P:transmembrane transport"/>
    <property type="evidence" value="ECO:0007669"/>
    <property type="project" value="InterPro"/>
</dbReference>
<dbReference type="EMBL" id="JAZBJZ010000133">
    <property type="protein sequence ID" value="MEE3719435.1"/>
    <property type="molecule type" value="Genomic_DNA"/>
</dbReference>
<comment type="caution">
    <text evidence="7">The sequence shown here is derived from an EMBL/GenBank/DDBJ whole genome shotgun (WGS) entry which is preliminary data.</text>
</comment>
<sequence>MTDPLPSPPPANNPFNPSPYPYGFVRWFPILTVLRSYQPQWLLQDISAGLVLTAILIPAGMGYAEAAGLPAIYGLYATIVPLIAYAIFGPSRILVLGPDSALIALIAATVLPLSHGDTNRTVAIAGMLAILSGFLCIFAGIAKFGFITELLSKPIRYGYLNGIALTVFIGQLPKLFGFSVHGNSLLQELNELVQGILAGKTNWTAFAIGISCLATILGFKRFFPKISGVLVAAIGATLITSSFGLATTKNISVIGILPQGLPTFQIPQITSSDFNVLLSSAVAIALVSFADMSVLSRTFALRGGYKVDRNQELIALGIVNIATGCFQGFSVSSSASRTPVAESAGAKTQITGVVGALCIALLLFFVPMLLQDLPHAALGAVVISATFAIVEISSVLRLYQLRRFEFFLSIVCFLGVALLGVIQGIFIAVGLALLAFVWSAWRPYYAVLGRVDGLKGYHDIVRHPEARRIPGLVLFRWDAPLFFANAETFNYQVMRSVADAPTPTKWVVVAAEPVTDIDVTAADAIAELDRTLQDVGIELCFAEMKGPVKDRLKRYGLFSKLGTENFFPTIGQAVDRYLEVQQVEWRDWDEL</sequence>
<feature type="transmembrane region" description="Helical" evidence="5">
    <location>
        <begin position="350"/>
        <end position="370"/>
    </location>
</feature>
<feature type="transmembrane region" description="Helical" evidence="5">
    <location>
        <begin position="70"/>
        <end position="88"/>
    </location>
</feature>
<feature type="transmembrane region" description="Helical" evidence="5">
    <location>
        <begin position="93"/>
        <end position="111"/>
    </location>
</feature>
<feature type="transmembrane region" description="Helical" evidence="5">
    <location>
        <begin position="158"/>
        <end position="181"/>
    </location>
</feature>
<organism evidence="7 8">
    <name type="scientific">Tumidithrix elongata BACA0141</name>
    <dbReference type="NCBI Taxonomy" id="2716417"/>
    <lineage>
        <taxon>Bacteria</taxon>
        <taxon>Bacillati</taxon>
        <taxon>Cyanobacteriota</taxon>
        <taxon>Cyanophyceae</taxon>
        <taxon>Pseudanabaenales</taxon>
        <taxon>Pseudanabaenaceae</taxon>
        <taxon>Tumidithrix</taxon>
        <taxon>Tumidithrix elongata</taxon>
    </lineage>
</organism>
<reference evidence="7" key="1">
    <citation type="submission" date="2024-01" db="EMBL/GenBank/DDBJ databases">
        <title>Bank of Algae and Cyanobacteria of the Azores (BACA) strain genomes.</title>
        <authorList>
            <person name="Luz R."/>
            <person name="Cordeiro R."/>
            <person name="Fonseca A."/>
            <person name="Goncalves V."/>
        </authorList>
    </citation>
    <scope>NUCLEOTIDE SEQUENCE</scope>
    <source>
        <strain evidence="7">BACA0141</strain>
    </source>
</reference>
<dbReference type="CDD" id="cd07042">
    <property type="entry name" value="STAS_SulP_like_sulfate_transporter"/>
    <property type="match status" value="1"/>
</dbReference>
<evidence type="ECO:0000259" key="6">
    <source>
        <dbReference type="PROSITE" id="PS50801"/>
    </source>
</evidence>
<dbReference type="Proteomes" id="UP001333818">
    <property type="component" value="Unassembled WGS sequence"/>
</dbReference>